<sequence length="146" mass="16519">MLSNHSSTYILFLRASLCNWRQSTTITSYANSCNSSYLTVTINYDLSITSIIHQASNRSTHRDPITQSQNHTVPSAQTRPMPSSSQTNKPRQQVQLCNSISTNLIHPVTTITSPRPQSPHKSQRRTSTQGWNLKFEWVGRVETLKC</sequence>
<protein>
    <submittedName>
        <fullName evidence="2">Uncharacterized protein</fullName>
    </submittedName>
</protein>
<evidence type="ECO:0000313" key="3">
    <source>
        <dbReference type="Proteomes" id="UP001457282"/>
    </source>
</evidence>
<name>A0AAW1X710_RUBAR</name>
<keyword evidence="3" id="KW-1185">Reference proteome</keyword>
<gene>
    <name evidence="2" type="ORF">M0R45_018791</name>
</gene>
<feature type="compositionally biased region" description="Polar residues" evidence="1">
    <location>
        <begin position="65"/>
        <end position="93"/>
    </location>
</feature>
<dbReference type="Proteomes" id="UP001457282">
    <property type="component" value="Unassembled WGS sequence"/>
</dbReference>
<proteinExistence type="predicted"/>
<accession>A0AAW1X710</accession>
<reference evidence="2 3" key="1">
    <citation type="journal article" date="2023" name="G3 (Bethesda)">
        <title>A chromosome-length genome assembly and annotation of blackberry (Rubus argutus, cv. 'Hillquist').</title>
        <authorList>
            <person name="Bruna T."/>
            <person name="Aryal R."/>
            <person name="Dudchenko O."/>
            <person name="Sargent D.J."/>
            <person name="Mead D."/>
            <person name="Buti M."/>
            <person name="Cavallini A."/>
            <person name="Hytonen T."/>
            <person name="Andres J."/>
            <person name="Pham M."/>
            <person name="Weisz D."/>
            <person name="Mascagni F."/>
            <person name="Usai G."/>
            <person name="Natali L."/>
            <person name="Bassil N."/>
            <person name="Fernandez G.E."/>
            <person name="Lomsadze A."/>
            <person name="Armour M."/>
            <person name="Olukolu B."/>
            <person name="Poorten T."/>
            <person name="Britton C."/>
            <person name="Davik J."/>
            <person name="Ashrafi H."/>
            <person name="Aiden E.L."/>
            <person name="Borodovsky M."/>
            <person name="Worthington M."/>
        </authorList>
    </citation>
    <scope>NUCLEOTIDE SEQUENCE [LARGE SCALE GENOMIC DNA]</scope>
    <source>
        <strain evidence="2">PI 553951</strain>
    </source>
</reference>
<evidence type="ECO:0000313" key="2">
    <source>
        <dbReference type="EMBL" id="KAK9931517.1"/>
    </source>
</evidence>
<comment type="caution">
    <text evidence="2">The sequence shown here is derived from an EMBL/GenBank/DDBJ whole genome shotgun (WGS) entry which is preliminary data.</text>
</comment>
<organism evidence="2 3">
    <name type="scientific">Rubus argutus</name>
    <name type="common">Southern blackberry</name>
    <dbReference type="NCBI Taxonomy" id="59490"/>
    <lineage>
        <taxon>Eukaryota</taxon>
        <taxon>Viridiplantae</taxon>
        <taxon>Streptophyta</taxon>
        <taxon>Embryophyta</taxon>
        <taxon>Tracheophyta</taxon>
        <taxon>Spermatophyta</taxon>
        <taxon>Magnoliopsida</taxon>
        <taxon>eudicotyledons</taxon>
        <taxon>Gunneridae</taxon>
        <taxon>Pentapetalae</taxon>
        <taxon>rosids</taxon>
        <taxon>fabids</taxon>
        <taxon>Rosales</taxon>
        <taxon>Rosaceae</taxon>
        <taxon>Rosoideae</taxon>
        <taxon>Rosoideae incertae sedis</taxon>
        <taxon>Rubus</taxon>
    </lineage>
</organism>
<dbReference type="AlphaFoldDB" id="A0AAW1X710"/>
<dbReference type="EMBL" id="JBEDUW010000004">
    <property type="protein sequence ID" value="KAK9931517.1"/>
    <property type="molecule type" value="Genomic_DNA"/>
</dbReference>
<feature type="region of interest" description="Disordered" evidence="1">
    <location>
        <begin position="109"/>
        <end position="128"/>
    </location>
</feature>
<evidence type="ECO:0000256" key="1">
    <source>
        <dbReference type="SAM" id="MobiDB-lite"/>
    </source>
</evidence>
<feature type="region of interest" description="Disordered" evidence="1">
    <location>
        <begin position="57"/>
        <end position="93"/>
    </location>
</feature>